<dbReference type="PANTHER" id="PTHR44167:SF24">
    <property type="entry name" value="SERINE_THREONINE-PROTEIN KINASE CHK2"/>
    <property type="match status" value="1"/>
</dbReference>
<name>A0ABR4CIL8_9HELO</name>
<evidence type="ECO:0000313" key="3">
    <source>
        <dbReference type="Proteomes" id="UP001595075"/>
    </source>
</evidence>
<dbReference type="Pfam" id="PF00069">
    <property type="entry name" value="Pkinase"/>
    <property type="match status" value="1"/>
</dbReference>
<evidence type="ECO:0000259" key="1">
    <source>
        <dbReference type="PROSITE" id="PS50011"/>
    </source>
</evidence>
<dbReference type="PROSITE" id="PS50011">
    <property type="entry name" value="PROTEIN_KINASE_DOM"/>
    <property type="match status" value="1"/>
</dbReference>
<gene>
    <name evidence="2" type="ORF">VTL71DRAFT_14442</name>
</gene>
<dbReference type="PANTHER" id="PTHR44167">
    <property type="entry name" value="OVARIAN-SPECIFIC SERINE/THREONINE-PROTEIN KINASE LOK-RELATED"/>
    <property type="match status" value="1"/>
</dbReference>
<accession>A0ABR4CIL8</accession>
<comment type="caution">
    <text evidence="2">The sequence shown here is derived from an EMBL/GenBank/DDBJ whole genome shotgun (WGS) entry which is preliminary data.</text>
</comment>
<feature type="domain" description="Protein kinase" evidence="1">
    <location>
        <begin position="1"/>
        <end position="347"/>
    </location>
</feature>
<dbReference type="EMBL" id="JAZHXI010000007">
    <property type="protein sequence ID" value="KAL2069763.1"/>
    <property type="molecule type" value="Genomic_DNA"/>
</dbReference>
<dbReference type="SUPFAM" id="SSF56112">
    <property type="entry name" value="Protein kinase-like (PK-like)"/>
    <property type="match status" value="1"/>
</dbReference>
<organism evidence="2 3">
    <name type="scientific">Oculimacula yallundae</name>
    <dbReference type="NCBI Taxonomy" id="86028"/>
    <lineage>
        <taxon>Eukaryota</taxon>
        <taxon>Fungi</taxon>
        <taxon>Dikarya</taxon>
        <taxon>Ascomycota</taxon>
        <taxon>Pezizomycotina</taxon>
        <taxon>Leotiomycetes</taxon>
        <taxon>Helotiales</taxon>
        <taxon>Ploettnerulaceae</taxon>
        <taxon>Oculimacula</taxon>
    </lineage>
</organism>
<keyword evidence="3" id="KW-1185">Reference proteome</keyword>
<dbReference type="Proteomes" id="UP001595075">
    <property type="component" value="Unassembled WGS sequence"/>
</dbReference>
<proteinExistence type="predicted"/>
<dbReference type="SMART" id="SM00220">
    <property type="entry name" value="S_TKc"/>
    <property type="match status" value="1"/>
</dbReference>
<evidence type="ECO:0000313" key="2">
    <source>
        <dbReference type="EMBL" id="KAL2069763.1"/>
    </source>
</evidence>
<dbReference type="InterPro" id="IPR000719">
    <property type="entry name" value="Prot_kinase_dom"/>
</dbReference>
<dbReference type="Gene3D" id="1.10.510.10">
    <property type="entry name" value="Transferase(Phosphotransferase) domain 1"/>
    <property type="match status" value="1"/>
</dbReference>
<reference evidence="2 3" key="1">
    <citation type="journal article" date="2024" name="Commun. Biol.">
        <title>Comparative genomic analysis of thermophilic fungi reveals convergent evolutionary adaptations and gene losses.</title>
        <authorList>
            <person name="Steindorff A.S."/>
            <person name="Aguilar-Pontes M.V."/>
            <person name="Robinson A.J."/>
            <person name="Andreopoulos B."/>
            <person name="LaButti K."/>
            <person name="Kuo A."/>
            <person name="Mondo S."/>
            <person name="Riley R."/>
            <person name="Otillar R."/>
            <person name="Haridas S."/>
            <person name="Lipzen A."/>
            <person name="Grimwood J."/>
            <person name="Schmutz J."/>
            <person name="Clum A."/>
            <person name="Reid I.D."/>
            <person name="Moisan M.C."/>
            <person name="Butler G."/>
            <person name="Nguyen T.T.M."/>
            <person name="Dewar K."/>
            <person name="Conant G."/>
            <person name="Drula E."/>
            <person name="Henrissat B."/>
            <person name="Hansel C."/>
            <person name="Singer S."/>
            <person name="Hutchinson M.I."/>
            <person name="de Vries R.P."/>
            <person name="Natvig D.O."/>
            <person name="Powell A.J."/>
            <person name="Tsang A."/>
            <person name="Grigoriev I.V."/>
        </authorList>
    </citation>
    <scope>NUCLEOTIDE SEQUENCE [LARGE SCALE GENOMIC DNA]</scope>
    <source>
        <strain evidence="2 3">CBS 494.80</strain>
    </source>
</reference>
<dbReference type="InterPro" id="IPR011009">
    <property type="entry name" value="Kinase-like_dom_sf"/>
</dbReference>
<protein>
    <recommendedName>
        <fullName evidence="1">Protein kinase domain-containing protein</fullName>
    </recommendedName>
</protein>
<sequence>MPQRQNSPPPSYRSVSSISSRILTIARDEPLVPGATIQGYSGRTYTIEETISERRSPLLCVYRASAQGEKFVVKNMIPGEYEYQKYLQGSLSSCPHLRTMIDGVPGPDLFIYPFLETNLLQFSQNQLSDATRKDVLKSALIGLAALHEKNIIHSDLRLPEAIDIKPDNILLYYEIKDAAFHVKRVQIADLEDAVILPDGKHLKNTMCGNQLWRSPESWARAAQGTPSDIFSFGIVSIYVMLNDMVFRASNDELAASDAWRWVLCRQISFFAKEEEFKGLLKWIGEENPFFECLITLAGSFDFSANPRKPFEYWEFVDALFRDLISKMTALDPEKRITAKDALKHHWFSAD</sequence>